<dbReference type="KEGG" id="scib:HUG20_11000"/>
<organism evidence="3 4">
    <name type="scientific">Salicibibacter cibi</name>
    <dbReference type="NCBI Taxonomy" id="2743001"/>
    <lineage>
        <taxon>Bacteria</taxon>
        <taxon>Bacillati</taxon>
        <taxon>Bacillota</taxon>
        <taxon>Bacilli</taxon>
        <taxon>Bacillales</taxon>
        <taxon>Bacillaceae</taxon>
        <taxon>Salicibibacter</taxon>
    </lineage>
</organism>
<reference evidence="3 4" key="1">
    <citation type="submission" date="2020-06" db="EMBL/GenBank/DDBJ databases">
        <title>Genomic analysis of Salicibibacter sp. NKC21-4.</title>
        <authorList>
            <person name="Oh Y.J."/>
        </authorList>
    </citation>
    <scope>NUCLEOTIDE SEQUENCE [LARGE SCALE GENOMIC DNA]</scope>
    <source>
        <strain evidence="3 4">NKC21-4</strain>
    </source>
</reference>
<accession>A0A7T6ZBG0</accession>
<dbReference type="InterPro" id="IPR025640">
    <property type="entry name" value="GYF_2"/>
</dbReference>
<dbReference type="PANTHER" id="PTHR36844:SF1">
    <property type="entry name" value="PROTEASE PRSW"/>
    <property type="match status" value="1"/>
</dbReference>
<feature type="transmembrane region" description="Helical" evidence="1">
    <location>
        <begin position="215"/>
        <end position="238"/>
    </location>
</feature>
<dbReference type="GO" id="GO:0008233">
    <property type="term" value="F:peptidase activity"/>
    <property type="evidence" value="ECO:0007669"/>
    <property type="project" value="InterPro"/>
</dbReference>
<dbReference type="PANTHER" id="PTHR36844">
    <property type="entry name" value="PROTEASE PRSW"/>
    <property type="match status" value="1"/>
</dbReference>
<gene>
    <name evidence="3" type="ORF">HUG20_11000</name>
</gene>
<feature type="transmembrane region" description="Helical" evidence="1">
    <location>
        <begin position="126"/>
        <end position="146"/>
    </location>
</feature>
<keyword evidence="1" id="KW-0812">Transmembrane</keyword>
<dbReference type="InterPro" id="IPR026898">
    <property type="entry name" value="PrsW"/>
</dbReference>
<keyword evidence="4" id="KW-1185">Reference proteome</keyword>
<dbReference type="RefSeq" id="WP_200084739.1">
    <property type="nucleotide sequence ID" value="NZ_CP054706.1"/>
</dbReference>
<keyword evidence="1" id="KW-0472">Membrane</keyword>
<evidence type="ECO:0000313" key="4">
    <source>
        <dbReference type="Proteomes" id="UP000595349"/>
    </source>
</evidence>
<feature type="domain" description="GYF" evidence="2">
    <location>
        <begin position="2"/>
        <end position="39"/>
    </location>
</feature>
<evidence type="ECO:0000256" key="1">
    <source>
        <dbReference type="SAM" id="Phobius"/>
    </source>
</evidence>
<evidence type="ECO:0000259" key="2">
    <source>
        <dbReference type="Pfam" id="PF14237"/>
    </source>
</evidence>
<evidence type="ECO:0000313" key="3">
    <source>
        <dbReference type="EMBL" id="QQK80368.1"/>
    </source>
</evidence>
<feature type="transmembrane region" description="Helical" evidence="1">
    <location>
        <begin position="187"/>
        <end position="209"/>
    </location>
</feature>
<feature type="transmembrane region" description="Helical" evidence="1">
    <location>
        <begin position="245"/>
        <end position="263"/>
    </location>
</feature>
<dbReference type="Pfam" id="PF13367">
    <property type="entry name" value="PrsW-protease"/>
    <property type="match status" value="1"/>
</dbReference>
<feature type="transmembrane region" description="Helical" evidence="1">
    <location>
        <begin position="152"/>
        <end position="175"/>
    </location>
</feature>
<dbReference type="Proteomes" id="UP000595349">
    <property type="component" value="Chromosome"/>
</dbReference>
<name>A0A7T6ZBG0_9BACI</name>
<protein>
    <submittedName>
        <fullName evidence="3">DUF4339 domain-containing protein</fullName>
    </submittedName>
</protein>
<sequence length="298" mass="34122">MSEDGEKIGPYTEDDMLHFYNDHIIRMDTYVWQEGLPEWNYFQESLYIDNTRQADYTAKSVFDQATTRVNQMVGEEGAMNVQLRDVFSEVFNKHSKEEAEKLFIAGTAATTPREEEISAMWPKPWLFSRVFFTLIVTYIILFYSASLFYNPILFSGLMIIGSFAVPFSLMIFFWEMNAPRNISLFEIVKMFFVGGVLSLFLTLILFNWFSIENLGFFEVFMVGIIEEVGKLVIIGYFIYKLNTHYVLNGLLIGATIGATFAAFETSGYAMNAFMMLGDGAMIDVLFNRAWSSIGAHTV</sequence>
<proteinExistence type="predicted"/>
<dbReference type="AlphaFoldDB" id="A0A7T6ZBG0"/>
<dbReference type="Pfam" id="PF14237">
    <property type="entry name" value="GYF_2"/>
    <property type="match status" value="1"/>
</dbReference>
<keyword evidence="1" id="KW-1133">Transmembrane helix</keyword>
<dbReference type="EMBL" id="CP054706">
    <property type="protein sequence ID" value="QQK80368.1"/>
    <property type="molecule type" value="Genomic_DNA"/>
</dbReference>